<organism evidence="1 2">
    <name type="scientific">Marine Group I thaumarchaeote SCGC AAA799-P11</name>
    <dbReference type="NCBI Taxonomy" id="1502295"/>
    <lineage>
        <taxon>Archaea</taxon>
        <taxon>Nitrososphaerota</taxon>
        <taxon>Marine Group I</taxon>
    </lineage>
</organism>
<keyword evidence="2" id="KW-1185">Reference proteome</keyword>
<evidence type="ECO:0000313" key="1">
    <source>
        <dbReference type="EMBL" id="KFM18961.1"/>
    </source>
</evidence>
<proteinExistence type="predicted"/>
<dbReference type="EMBL" id="JOSZ01000010">
    <property type="protein sequence ID" value="KFM18961.1"/>
    <property type="molecule type" value="Genomic_DNA"/>
</dbReference>
<name>A0A087RZQ7_9ARCH</name>
<protein>
    <submittedName>
        <fullName evidence="1">Uncharacterized protein</fullName>
    </submittedName>
</protein>
<sequence length="122" mass="13812">MKKHLPKGSIITLDHKAHELTKYQTPLDLYVYVDDVEKVSKLLKNHGFREGKRGNVVLLPKVGSFENQIERVFLDCIANGGRSFLDAAAIMLTHKDMIKTRARFAGDTILKVQEDLPTETAY</sequence>
<evidence type="ECO:0000313" key="2">
    <source>
        <dbReference type="Proteomes" id="UP000029387"/>
    </source>
</evidence>
<comment type="caution">
    <text evidence="1">The sequence shown here is derived from an EMBL/GenBank/DDBJ whole genome shotgun (WGS) entry which is preliminary data.</text>
</comment>
<dbReference type="Proteomes" id="UP000029387">
    <property type="component" value="Unassembled WGS sequence"/>
</dbReference>
<accession>A0A087RZQ7</accession>
<dbReference type="AlphaFoldDB" id="A0A087RZQ7"/>
<reference evidence="1 2" key="1">
    <citation type="submission" date="2014-06" db="EMBL/GenBank/DDBJ databases">
        <authorList>
            <person name="Ngugi D.K."/>
            <person name="Blom J."/>
            <person name="Alam I."/>
            <person name="Rashid M."/>
            <person name="Baalawi W."/>
            <person name="Zhang G."/>
            <person name="Hikmawan T."/>
            <person name="Guan Y."/>
            <person name="Antunes A."/>
            <person name="Siam R."/>
            <person name="El-Dorry H."/>
            <person name="Bajic V."/>
            <person name="Stingl U."/>
        </authorList>
    </citation>
    <scope>NUCLEOTIDE SEQUENCE [LARGE SCALE GENOMIC DNA]</scope>
    <source>
        <strain evidence="1">SCGC AAA799-P11</strain>
    </source>
</reference>
<gene>
    <name evidence="1" type="ORF">AAA799P11_00808</name>
</gene>